<dbReference type="InterPro" id="IPR020867">
    <property type="entry name" value="THF_DH/CycHdrlase_CS"/>
</dbReference>
<evidence type="ECO:0000256" key="12">
    <source>
        <dbReference type="ARBA" id="ARBA00049033"/>
    </source>
</evidence>
<evidence type="ECO:0000259" key="13">
    <source>
        <dbReference type="Pfam" id="PF00763"/>
    </source>
</evidence>
<evidence type="ECO:0000256" key="6">
    <source>
        <dbReference type="ARBA" id="ARBA00022563"/>
    </source>
</evidence>
<dbReference type="CDD" id="cd01080">
    <property type="entry name" value="NAD_bind_m-THF_DH_Cyclohyd"/>
    <property type="match status" value="1"/>
</dbReference>
<keyword evidence="9" id="KW-0560">Oxidoreductase</keyword>
<evidence type="ECO:0000256" key="8">
    <source>
        <dbReference type="ARBA" id="ARBA00022857"/>
    </source>
</evidence>
<dbReference type="OrthoDB" id="5126881at2759"/>
<evidence type="ECO:0000256" key="10">
    <source>
        <dbReference type="ARBA" id="ARBA00023268"/>
    </source>
</evidence>
<dbReference type="SUPFAM" id="SSF53223">
    <property type="entry name" value="Aminoacid dehydrogenase-like, N-terminal domain"/>
    <property type="match status" value="1"/>
</dbReference>
<feature type="domain" description="Tetrahydrofolate dehydrogenase/cyclohydrolase NAD(P)-binding" evidence="14">
    <location>
        <begin position="111"/>
        <end position="256"/>
    </location>
</feature>
<dbReference type="PANTHER" id="PTHR48099:SF5">
    <property type="entry name" value="C-1-TETRAHYDROFOLATE SYNTHASE, CYTOPLASMIC"/>
    <property type="match status" value="1"/>
</dbReference>
<dbReference type="STRING" id="67767.A0A0J7KLR1"/>
<keyword evidence="10" id="KW-0511">Multifunctional enzyme</keyword>
<comment type="catalytic activity">
    <reaction evidence="11">
        <text>(6R)-5,10-methenyltetrahydrofolate + H2O = (6R)-10-formyltetrahydrofolate + H(+)</text>
        <dbReference type="Rhea" id="RHEA:23700"/>
        <dbReference type="ChEBI" id="CHEBI:15377"/>
        <dbReference type="ChEBI" id="CHEBI:15378"/>
        <dbReference type="ChEBI" id="CHEBI:57455"/>
        <dbReference type="ChEBI" id="CHEBI:195366"/>
        <dbReference type="EC" id="3.5.4.9"/>
    </reaction>
</comment>
<dbReference type="EMBL" id="LBMM01005829">
    <property type="protein sequence ID" value="KMQ91174.1"/>
    <property type="molecule type" value="Genomic_DNA"/>
</dbReference>
<evidence type="ECO:0000256" key="11">
    <source>
        <dbReference type="ARBA" id="ARBA00036357"/>
    </source>
</evidence>
<evidence type="ECO:0000256" key="4">
    <source>
        <dbReference type="ARBA" id="ARBA00012859"/>
    </source>
</evidence>
<dbReference type="AlphaFoldDB" id="A0A0J7KLR1"/>
<evidence type="ECO:0000313" key="15">
    <source>
        <dbReference type="EMBL" id="KMQ91174.1"/>
    </source>
</evidence>
<keyword evidence="8" id="KW-0521">NADP</keyword>
<evidence type="ECO:0000313" key="16">
    <source>
        <dbReference type="Proteomes" id="UP000036403"/>
    </source>
</evidence>
<dbReference type="HAMAP" id="MF_01576">
    <property type="entry name" value="THF_DHG_CYH"/>
    <property type="match status" value="1"/>
</dbReference>
<organism evidence="15 16">
    <name type="scientific">Lasius niger</name>
    <name type="common">Black garden ant</name>
    <dbReference type="NCBI Taxonomy" id="67767"/>
    <lineage>
        <taxon>Eukaryota</taxon>
        <taxon>Metazoa</taxon>
        <taxon>Ecdysozoa</taxon>
        <taxon>Arthropoda</taxon>
        <taxon>Hexapoda</taxon>
        <taxon>Insecta</taxon>
        <taxon>Pterygota</taxon>
        <taxon>Neoptera</taxon>
        <taxon>Endopterygota</taxon>
        <taxon>Hymenoptera</taxon>
        <taxon>Apocrita</taxon>
        <taxon>Aculeata</taxon>
        <taxon>Formicoidea</taxon>
        <taxon>Formicidae</taxon>
        <taxon>Formicinae</taxon>
        <taxon>Lasius</taxon>
        <taxon>Lasius</taxon>
    </lineage>
</organism>
<feature type="domain" description="Tetrahydrofolate dehydrogenase/cyclohydrolase catalytic" evidence="13">
    <location>
        <begin position="3"/>
        <end position="91"/>
    </location>
</feature>
<comment type="caution">
    <text evidence="15">The sequence shown here is derived from an EMBL/GenBank/DDBJ whole genome shotgun (WGS) entry which is preliminary data.</text>
</comment>
<dbReference type="FunFam" id="3.40.50.10860:FF:000005">
    <property type="entry name" value="C-1-tetrahydrofolate synthase, cytoplasmic, putative"/>
    <property type="match status" value="1"/>
</dbReference>
<keyword evidence="7" id="KW-0378">Hydrolase</keyword>
<dbReference type="Gene3D" id="3.40.50.10860">
    <property type="entry name" value="Leucine Dehydrogenase, chain A, domain 1"/>
    <property type="match status" value="1"/>
</dbReference>
<evidence type="ECO:0000256" key="9">
    <source>
        <dbReference type="ARBA" id="ARBA00023002"/>
    </source>
</evidence>
<dbReference type="PRINTS" id="PR00085">
    <property type="entry name" value="THFDHDRGNASE"/>
</dbReference>
<comment type="pathway">
    <text evidence="1">One-carbon metabolism; tetrahydrofolate interconversion.</text>
</comment>
<dbReference type="InterPro" id="IPR020630">
    <property type="entry name" value="THF_DH/CycHdrlase_cat_dom"/>
</dbReference>
<dbReference type="InterPro" id="IPR036291">
    <property type="entry name" value="NAD(P)-bd_dom_sf"/>
</dbReference>
<dbReference type="FunFam" id="3.40.50.720:FF:000006">
    <property type="entry name" value="Bifunctional protein FolD"/>
    <property type="match status" value="1"/>
</dbReference>
<evidence type="ECO:0000259" key="14">
    <source>
        <dbReference type="Pfam" id="PF02882"/>
    </source>
</evidence>
<dbReference type="GO" id="GO:0005829">
    <property type="term" value="C:cytosol"/>
    <property type="evidence" value="ECO:0007669"/>
    <property type="project" value="TreeGrafter"/>
</dbReference>
<accession>A0A0J7KLR1</accession>
<evidence type="ECO:0000256" key="5">
    <source>
        <dbReference type="ARBA" id="ARBA00017592"/>
    </source>
</evidence>
<proteinExistence type="inferred from homology"/>
<evidence type="ECO:0000256" key="3">
    <source>
        <dbReference type="ARBA" id="ARBA00012776"/>
    </source>
</evidence>
<dbReference type="GO" id="GO:0004477">
    <property type="term" value="F:methenyltetrahydrofolate cyclohydrolase activity"/>
    <property type="evidence" value="ECO:0007669"/>
    <property type="project" value="UniProtKB-EC"/>
</dbReference>
<dbReference type="PROSITE" id="PS00767">
    <property type="entry name" value="THF_DHG_CYH_2"/>
    <property type="match status" value="1"/>
</dbReference>
<comment type="subunit">
    <text evidence="2">Homodimer.</text>
</comment>
<dbReference type="Pfam" id="PF00763">
    <property type="entry name" value="THF_DHG_CYH"/>
    <property type="match status" value="1"/>
</dbReference>
<sequence length="268" mass="29100">MNVPGLAVLLVGDDPASEIYVQKKGIQAQEVGMNSTTLKFKAEVSETELLKEIRRLNQDPNIHGILIQLPLPRHINAQRLLNEVDYRKDVDGLGVINAGRLSLGMKDAIIPCTPLGCWRLLRTIAPDLRGKKALVIGASNLVGKPMAQLLMREQATVSIANIHTENLPALSREADIIISATGHSELVRGDWVREGAIVIDVGINRIEGEDGIVRLVGDVAFEEVKDKAGWITPVPGGVGPMTVACLLENTLHASCAQQGWDALLKYYL</sequence>
<dbReference type="EC" id="1.5.1.5" evidence="4"/>
<name>A0A0J7KLR1_LASNI</name>
<dbReference type="InterPro" id="IPR046346">
    <property type="entry name" value="Aminoacid_DH-like_N_sf"/>
</dbReference>
<dbReference type="Proteomes" id="UP000036403">
    <property type="component" value="Unassembled WGS sequence"/>
</dbReference>
<dbReference type="SUPFAM" id="SSF51735">
    <property type="entry name" value="NAD(P)-binding Rossmann-fold domains"/>
    <property type="match status" value="1"/>
</dbReference>
<dbReference type="EC" id="3.5.4.9" evidence="3"/>
<gene>
    <name evidence="15" type="ORF">RF55_8996</name>
</gene>
<dbReference type="Gene3D" id="3.40.50.720">
    <property type="entry name" value="NAD(P)-binding Rossmann-like Domain"/>
    <property type="match status" value="1"/>
</dbReference>
<dbReference type="GO" id="GO:0004488">
    <property type="term" value="F:methylenetetrahydrofolate dehydrogenase (NADP+) activity"/>
    <property type="evidence" value="ECO:0007669"/>
    <property type="project" value="UniProtKB-EC"/>
</dbReference>
<evidence type="ECO:0000256" key="7">
    <source>
        <dbReference type="ARBA" id="ARBA00022801"/>
    </source>
</evidence>
<dbReference type="InterPro" id="IPR000672">
    <property type="entry name" value="THF_DH/CycHdrlase"/>
</dbReference>
<evidence type="ECO:0000256" key="2">
    <source>
        <dbReference type="ARBA" id="ARBA00011738"/>
    </source>
</evidence>
<keyword evidence="6" id="KW-0554">One-carbon metabolism</keyword>
<reference evidence="15 16" key="1">
    <citation type="submission" date="2015-04" db="EMBL/GenBank/DDBJ databases">
        <title>Lasius niger genome sequencing.</title>
        <authorList>
            <person name="Konorov E.A."/>
            <person name="Nikitin M.A."/>
            <person name="Kirill M.V."/>
            <person name="Chang P."/>
        </authorList>
    </citation>
    <scope>NUCLEOTIDE SEQUENCE [LARGE SCALE GENOMIC DNA]</scope>
    <source>
        <tissue evidence="15">Whole</tissue>
    </source>
</reference>
<dbReference type="GO" id="GO:0035999">
    <property type="term" value="P:tetrahydrofolate interconversion"/>
    <property type="evidence" value="ECO:0007669"/>
    <property type="project" value="TreeGrafter"/>
</dbReference>
<dbReference type="PANTHER" id="PTHR48099">
    <property type="entry name" value="C-1-TETRAHYDROFOLATE SYNTHASE, CYTOPLASMIC-RELATED"/>
    <property type="match status" value="1"/>
</dbReference>
<dbReference type="PROSITE" id="PS00766">
    <property type="entry name" value="THF_DHG_CYH_1"/>
    <property type="match status" value="1"/>
</dbReference>
<dbReference type="InterPro" id="IPR020631">
    <property type="entry name" value="THF_DH/CycHdrlase_NAD-bd_dom"/>
</dbReference>
<dbReference type="PaxDb" id="67767-A0A0J7KLR1"/>
<dbReference type="GO" id="GO:0004329">
    <property type="term" value="F:formate-tetrahydrofolate ligase activity"/>
    <property type="evidence" value="ECO:0007669"/>
    <property type="project" value="UniProtKB-EC"/>
</dbReference>
<comment type="catalytic activity">
    <reaction evidence="12">
        <text>(6S)-5,6,7,8-tetrahydrofolate + formate + ATP = (6R)-10-formyltetrahydrofolate + ADP + phosphate</text>
        <dbReference type="Rhea" id="RHEA:20221"/>
        <dbReference type="ChEBI" id="CHEBI:15740"/>
        <dbReference type="ChEBI" id="CHEBI:30616"/>
        <dbReference type="ChEBI" id="CHEBI:43474"/>
        <dbReference type="ChEBI" id="CHEBI:57453"/>
        <dbReference type="ChEBI" id="CHEBI:195366"/>
        <dbReference type="ChEBI" id="CHEBI:456216"/>
        <dbReference type="EC" id="6.3.4.3"/>
    </reaction>
</comment>
<keyword evidence="16" id="KW-1185">Reference proteome</keyword>
<evidence type="ECO:0000256" key="1">
    <source>
        <dbReference type="ARBA" id="ARBA00004777"/>
    </source>
</evidence>
<protein>
    <recommendedName>
        <fullName evidence="5">C-1-tetrahydrofolate synthase, cytoplasmic</fullName>
        <ecNumber evidence="4">1.5.1.5</ecNumber>
        <ecNumber evidence="3">3.5.4.9</ecNumber>
    </recommendedName>
</protein>
<dbReference type="Pfam" id="PF02882">
    <property type="entry name" value="THF_DHG_CYH_C"/>
    <property type="match status" value="1"/>
</dbReference>